<dbReference type="InterPro" id="IPR036567">
    <property type="entry name" value="RHF-like"/>
</dbReference>
<dbReference type="OrthoDB" id="5297384at2"/>
<protein>
    <submittedName>
        <fullName evidence="2">Ribosome-associated translation inhibitor RaiA</fullName>
    </submittedName>
</protein>
<evidence type="ECO:0000256" key="1">
    <source>
        <dbReference type="SAM" id="MobiDB-lite"/>
    </source>
</evidence>
<comment type="caution">
    <text evidence="2">The sequence shown here is derived from an EMBL/GenBank/DDBJ whole genome shotgun (WGS) entry which is preliminary data.</text>
</comment>
<feature type="compositionally biased region" description="Basic residues" evidence="1">
    <location>
        <begin position="98"/>
        <end position="107"/>
    </location>
</feature>
<keyword evidence="3" id="KW-1185">Reference proteome</keyword>
<reference evidence="2 3" key="1">
    <citation type="submission" date="2019-07" db="EMBL/GenBank/DDBJ databases">
        <title>The pathways for chlorine oxyanion respiration interact through the shared metabolite chlorate.</title>
        <authorList>
            <person name="Barnum T.P."/>
            <person name="Cheng Y."/>
            <person name="Hill K.A."/>
            <person name="Lucas L.N."/>
            <person name="Carlson H.K."/>
            <person name="Coates J.D."/>
        </authorList>
    </citation>
    <scope>NUCLEOTIDE SEQUENCE [LARGE SCALE GENOMIC DNA]</scope>
    <source>
        <strain evidence="2 3">SFB-3</strain>
    </source>
</reference>
<proteinExistence type="predicted"/>
<dbReference type="Pfam" id="PF02482">
    <property type="entry name" value="Ribosomal_S30AE"/>
    <property type="match status" value="1"/>
</dbReference>
<dbReference type="Proteomes" id="UP000319502">
    <property type="component" value="Unassembled WGS sequence"/>
</dbReference>
<gene>
    <name evidence="2" type="primary">raiA</name>
    <name evidence="2" type="ORF">FHP91_02845</name>
</gene>
<accession>A0A557R0D4</accession>
<evidence type="ECO:0000313" key="3">
    <source>
        <dbReference type="Proteomes" id="UP000319502"/>
    </source>
</evidence>
<organism evidence="2 3">
    <name type="scientific">Denitromonas halophila</name>
    <dbReference type="NCBI Taxonomy" id="1629404"/>
    <lineage>
        <taxon>Bacteria</taxon>
        <taxon>Pseudomonadati</taxon>
        <taxon>Pseudomonadota</taxon>
        <taxon>Betaproteobacteria</taxon>
        <taxon>Rhodocyclales</taxon>
        <taxon>Zoogloeaceae</taxon>
        <taxon>Denitromonas</taxon>
    </lineage>
</organism>
<evidence type="ECO:0000313" key="2">
    <source>
        <dbReference type="EMBL" id="TVO58620.1"/>
    </source>
</evidence>
<dbReference type="SUPFAM" id="SSF69754">
    <property type="entry name" value="Ribosome binding protein Y (YfiA homologue)"/>
    <property type="match status" value="1"/>
</dbReference>
<feature type="region of interest" description="Disordered" evidence="1">
    <location>
        <begin position="98"/>
        <end position="123"/>
    </location>
</feature>
<dbReference type="NCBIfam" id="TIGR00741">
    <property type="entry name" value="yfiA"/>
    <property type="match status" value="1"/>
</dbReference>
<dbReference type="EMBL" id="VMNK01000003">
    <property type="protein sequence ID" value="TVO58620.1"/>
    <property type="molecule type" value="Genomic_DNA"/>
</dbReference>
<name>A0A557R0D4_9RHOO</name>
<dbReference type="Gene3D" id="3.30.160.100">
    <property type="entry name" value="Ribosome hibernation promotion factor-like"/>
    <property type="match status" value="1"/>
</dbReference>
<dbReference type="AlphaFoldDB" id="A0A557R0D4"/>
<dbReference type="InterPro" id="IPR003489">
    <property type="entry name" value="RHF/RaiA"/>
</dbReference>
<sequence>MMHVDIKSQGFEMTPALRNYTLQRLQSSLGRIRDRARHVSVHLSDENGPRGGVDKRCLVAIHIAGGAPVVIEDTREDMYSAIDRVSKRAMNSLMRRLSRTHARRGRESRRPVMDALANTDEPA</sequence>